<evidence type="ECO:0000313" key="3">
    <source>
        <dbReference type="Proteomes" id="UP000255014"/>
    </source>
</evidence>
<accession>A0A0E8FB19</accession>
<dbReference type="AlphaFoldDB" id="A0A0E8FB19"/>
<evidence type="ECO:0000313" key="2">
    <source>
        <dbReference type="EMBL" id="SUV64210.1"/>
    </source>
</evidence>
<name>A0A0E8FB19_BORPT</name>
<proteinExistence type="predicted"/>
<evidence type="ECO:0000256" key="1">
    <source>
        <dbReference type="SAM" id="MobiDB-lite"/>
    </source>
</evidence>
<dbReference type="Proteomes" id="UP000255014">
    <property type="component" value="Unassembled WGS sequence"/>
</dbReference>
<feature type="region of interest" description="Disordered" evidence="1">
    <location>
        <begin position="32"/>
        <end position="52"/>
    </location>
</feature>
<protein>
    <submittedName>
        <fullName evidence="2">Uncharacterized protein</fullName>
    </submittedName>
</protein>
<sequence length="52" mass="5750">MVMKTAPRMAPRIEPMPPTMMAARKKIDMISGKLSGVTTRKKYAHRPPATPA</sequence>
<dbReference type="EMBL" id="UFTT01000002">
    <property type="protein sequence ID" value="SUV64210.1"/>
    <property type="molecule type" value="Genomic_DNA"/>
</dbReference>
<reference evidence="2 3" key="1">
    <citation type="submission" date="2018-06" db="EMBL/GenBank/DDBJ databases">
        <authorList>
            <consortium name="Pathogen Informatics"/>
            <person name="Doyle S."/>
        </authorList>
    </citation>
    <scope>NUCLEOTIDE SEQUENCE [LARGE SCALE GENOMIC DNA]</scope>
    <source>
        <strain evidence="2 3">NCTC10911</strain>
    </source>
</reference>
<organism evidence="2 3">
    <name type="scientific">Bordetella pertussis</name>
    <dbReference type="NCBI Taxonomy" id="520"/>
    <lineage>
        <taxon>Bacteria</taxon>
        <taxon>Pseudomonadati</taxon>
        <taxon>Pseudomonadota</taxon>
        <taxon>Betaproteobacteria</taxon>
        <taxon>Burkholderiales</taxon>
        <taxon>Alcaligenaceae</taxon>
        <taxon>Bordetella</taxon>
    </lineage>
</organism>
<gene>
    <name evidence="2" type="ORF">NCTC10911_01227</name>
</gene>